<dbReference type="GO" id="GO:0004519">
    <property type="term" value="F:endonuclease activity"/>
    <property type="evidence" value="ECO:0007669"/>
    <property type="project" value="UniProtKB-KW"/>
</dbReference>
<dbReference type="AlphaFoldDB" id="A0A9D1TWW6"/>
<evidence type="ECO:0000256" key="5">
    <source>
        <dbReference type="ARBA" id="ARBA00022801"/>
    </source>
</evidence>
<protein>
    <submittedName>
        <fullName evidence="8">Type II toxin-antitoxin system HicA family toxin</fullName>
    </submittedName>
</protein>
<evidence type="ECO:0000313" key="9">
    <source>
        <dbReference type="Proteomes" id="UP000823933"/>
    </source>
</evidence>
<name>A0A9D1TWW6_9FIRM</name>
<evidence type="ECO:0000256" key="7">
    <source>
        <dbReference type="ARBA" id="ARBA00023016"/>
    </source>
</evidence>
<evidence type="ECO:0000256" key="6">
    <source>
        <dbReference type="ARBA" id="ARBA00022884"/>
    </source>
</evidence>
<dbReference type="EMBL" id="DXHQ01000095">
    <property type="protein sequence ID" value="HIW09347.1"/>
    <property type="molecule type" value="Genomic_DNA"/>
</dbReference>
<evidence type="ECO:0000256" key="2">
    <source>
        <dbReference type="ARBA" id="ARBA00022649"/>
    </source>
</evidence>
<evidence type="ECO:0000313" key="8">
    <source>
        <dbReference type="EMBL" id="HIW09347.1"/>
    </source>
</evidence>
<dbReference type="Gene3D" id="3.30.920.30">
    <property type="entry name" value="Hypothetical protein"/>
    <property type="match status" value="1"/>
</dbReference>
<evidence type="ECO:0000256" key="4">
    <source>
        <dbReference type="ARBA" id="ARBA00022759"/>
    </source>
</evidence>
<comment type="caution">
    <text evidence="8">The sequence shown here is derived from an EMBL/GenBank/DDBJ whole genome shotgun (WGS) entry which is preliminary data.</text>
</comment>
<keyword evidence="5" id="KW-0378">Hydrolase</keyword>
<sequence>MKSYSSREVIQILQAAGWYEVRCAGDHHQFRHPARAGLVTIPHPRKDMPIRTLKSIERQAGVHFE</sequence>
<dbReference type="PANTHER" id="PTHR34873">
    <property type="entry name" value="SSR1766 PROTEIN"/>
    <property type="match status" value="1"/>
</dbReference>
<reference evidence="8" key="2">
    <citation type="submission" date="2021-04" db="EMBL/GenBank/DDBJ databases">
        <authorList>
            <person name="Gilroy R."/>
        </authorList>
    </citation>
    <scope>NUCLEOTIDE SEQUENCE</scope>
    <source>
        <strain evidence="8">ChiHcolR34-3080</strain>
    </source>
</reference>
<keyword evidence="2" id="KW-1277">Toxin-antitoxin system</keyword>
<gene>
    <name evidence="8" type="ORF">H9890_08125</name>
</gene>
<dbReference type="SUPFAM" id="SSF54786">
    <property type="entry name" value="YcfA/nrd intein domain"/>
    <property type="match status" value="1"/>
</dbReference>
<dbReference type="Pfam" id="PF07927">
    <property type="entry name" value="HicA_toxin"/>
    <property type="match status" value="1"/>
</dbReference>
<accession>A0A9D1TWW6</accession>
<keyword evidence="6" id="KW-0694">RNA-binding</keyword>
<dbReference type="InterPro" id="IPR038570">
    <property type="entry name" value="HicA_sf"/>
</dbReference>
<keyword evidence="4" id="KW-0255">Endonuclease</keyword>
<dbReference type="GO" id="GO:0016787">
    <property type="term" value="F:hydrolase activity"/>
    <property type="evidence" value="ECO:0007669"/>
    <property type="project" value="UniProtKB-KW"/>
</dbReference>
<dbReference type="GO" id="GO:0003729">
    <property type="term" value="F:mRNA binding"/>
    <property type="evidence" value="ECO:0007669"/>
    <property type="project" value="InterPro"/>
</dbReference>
<proteinExistence type="inferred from homology"/>
<dbReference type="Proteomes" id="UP000823933">
    <property type="component" value="Unassembled WGS sequence"/>
</dbReference>
<evidence type="ECO:0000256" key="3">
    <source>
        <dbReference type="ARBA" id="ARBA00022722"/>
    </source>
</evidence>
<reference evidence="8" key="1">
    <citation type="journal article" date="2021" name="PeerJ">
        <title>Extensive microbial diversity within the chicken gut microbiome revealed by metagenomics and culture.</title>
        <authorList>
            <person name="Gilroy R."/>
            <person name="Ravi A."/>
            <person name="Getino M."/>
            <person name="Pursley I."/>
            <person name="Horton D.L."/>
            <person name="Alikhan N.F."/>
            <person name="Baker D."/>
            <person name="Gharbi K."/>
            <person name="Hall N."/>
            <person name="Watson M."/>
            <person name="Adriaenssens E.M."/>
            <person name="Foster-Nyarko E."/>
            <person name="Jarju S."/>
            <person name="Secka A."/>
            <person name="Antonio M."/>
            <person name="Oren A."/>
            <person name="Chaudhuri R.R."/>
            <person name="La Ragione R."/>
            <person name="Hildebrand F."/>
            <person name="Pallen M.J."/>
        </authorList>
    </citation>
    <scope>NUCLEOTIDE SEQUENCE</scope>
    <source>
        <strain evidence="8">ChiHcolR34-3080</strain>
    </source>
</reference>
<dbReference type="InterPro" id="IPR012933">
    <property type="entry name" value="HicA_mRNA_interferase"/>
</dbReference>
<comment type="similarity">
    <text evidence="1">Belongs to the HicA mRNA interferase family.</text>
</comment>
<keyword evidence="7" id="KW-0346">Stress response</keyword>
<organism evidence="8 9">
    <name type="scientific">Candidatus Faecalibacterium intestinigallinarum</name>
    <dbReference type="NCBI Taxonomy" id="2838581"/>
    <lineage>
        <taxon>Bacteria</taxon>
        <taxon>Bacillati</taxon>
        <taxon>Bacillota</taxon>
        <taxon>Clostridia</taxon>
        <taxon>Eubacteriales</taxon>
        <taxon>Oscillospiraceae</taxon>
        <taxon>Faecalibacterium</taxon>
    </lineage>
</organism>
<evidence type="ECO:0000256" key="1">
    <source>
        <dbReference type="ARBA" id="ARBA00006620"/>
    </source>
</evidence>
<dbReference type="PANTHER" id="PTHR34873:SF3">
    <property type="entry name" value="ADDICTION MODULE TOXIN, HICA FAMILY"/>
    <property type="match status" value="1"/>
</dbReference>
<keyword evidence="3" id="KW-0540">Nuclease</keyword>